<feature type="chain" id="PRO_5035938476" description="DOMON domain-containing protein" evidence="1">
    <location>
        <begin position="19"/>
        <end position="224"/>
    </location>
</feature>
<dbReference type="OrthoDB" id="5801696at2759"/>
<dbReference type="Proteomes" id="UP000494206">
    <property type="component" value="Unassembled WGS sequence"/>
</dbReference>
<name>A0A8S1F1H5_9PELO</name>
<dbReference type="EMBL" id="CADEPM010000004">
    <property type="protein sequence ID" value="CAB3405557.1"/>
    <property type="molecule type" value="Genomic_DNA"/>
</dbReference>
<reference evidence="2 3" key="1">
    <citation type="submission" date="2020-04" db="EMBL/GenBank/DDBJ databases">
        <authorList>
            <person name="Laetsch R D."/>
            <person name="Stevens L."/>
            <person name="Kumar S."/>
            <person name="Blaxter L. M."/>
        </authorList>
    </citation>
    <scope>NUCLEOTIDE SEQUENCE [LARGE SCALE GENOMIC DNA]</scope>
</reference>
<proteinExistence type="predicted"/>
<comment type="caution">
    <text evidence="2">The sequence shown here is derived from an EMBL/GenBank/DDBJ whole genome shotgun (WGS) entry which is preliminary data.</text>
</comment>
<protein>
    <recommendedName>
        <fullName evidence="4">DOMON domain-containing protein</fullName>
    </recommendedName>
</protein>
<sequence>MMLKVALLLLSLCSTGLAKKQLNNCLDDNKYCLGLPRNCIGAQCHFAYSFISNGTHLEIELLGKNIIDRTWLAIAYSTDKYMEDDLVVFCLRDDGREKSGKSLAGLAYNEKHENKLIGTIDELNEDNDMGFDLKMVDYNLEDQGLYCKFTHKIDPIVNEFNTTKLHILMSKGVWMKDNLSYHGKTRSDVGSVDVSGVKKRKSSGSLVNIFPPIAALALAIFIRN</sequence>
<feature type="signal peptide" evidence="1">
    <location>
        <begin position="1"/>
        <end position="18"/>
    </location>
</feature>
<evidence type="ECO:0000313" key="3">
    <source>
        <dbReference type="Proteomes" id="UP000494206"/>
    </source>
</evidence>
<evidence type="ECO:0000313" key="2">
    <source>
        <dbReference type="EMBL" id="CAB3405557.1"/>
    </source>
</evidence>
<dbReference type="AlphaFoldDB" id="A0A8S1F1H5"/>
<evidence type="ECO:0008006" key="4">
    <source>
        <dbReference type="Google" id="ProtNLM"/>
    </source>
</evidence>
<organism evidence="2 3">
    <name type="scientific">Caenorhabditis bovis</name>
    <dbReference type="NCBI Taxonomy" id="2654633"/>
    <lineage>
        <taxon>Eukaryota</taxon>
        <taxon>Metazoa</taxon>
        <taxon>Ecdysozoa</taxon>
        <taxon>Nematoda</taxon>
        <taxon>Chromadorea</taxon>
        <taxon>Rhabditida</taxon>
        <taxon>Rhabditina</taxon>
        <taxon>Rhabditomorpha</taxon>
        <taxon>Rhabditoidea</taxon>
        <taxon>Rhabditidae</taxon>
        <taxon>Peloderinae</taxon>
        <taxon>Caenorhabditis</taxon>
    </lineage>
</organism>
<evidence type="ECO:0000256" key="1">
    <source>
        <dbReference type="SAM" id="SignalP"/>
    </source>
</evidence>
<keyword evidence="1" id="KW-0732">Signal</keyword>
<gene>
    <name evidence="2" type="ORF">CBOVIS_LOCUS7741</name>
</gene>
<accession>A0A8S1F1H5</accession>
<keyword evidence="3" id="KW-1185">Reference proteome</keyword>